<organism evidence="2 3">
    <name type="scientific">Portunus trituberculatus</name>
    <name type="common">Swimming crab</name>
    <name type="synonym">Neptunus trituberculatus</name>
    <dbReference type="NCBI Taxonomy" id="210409"/>
    <lineage>
        <taxon>Eukaryota</taxon>
        <taxon>Metazoa</taxon>
        <taxon>Ecdysozoa</taxon>
        <taxon>Arthropoda</taxon>
        <taxon>Crustacea</taxon>
        <taxon>Multicrustacea</taxon>
        <taxon>Malacostraca</taxon>
        <taxon>Eumalacostraca</taxon>
        <taxon>Eucarida</taxon>
        <taxon>Decapoda</taxon>
        <taxon>Pleocyemata</taxon>
        <taxon>Brachyura</taxon>
        <taxon>Eubrachyura</taxon>
        <taxon>Portunoidea</taxon>
        <taxon>Portunidae</taxon>
        <taxon>Portuninae</taxon>
        <taxon>Portunus</taxon>
    </lineage>
</organism>
<evidence type="ECO:0000313" key="3">
    <source>
        <dbReference type="Proteomes" id="UP000324222"/>
    </source>
</evidence>
<feature type="region of interest" description="Disordered" evidence="1">
    <location>
        <begin position="39"/>
        <end position="78"/>
    </location>
</feature>
<evidence type="ECO:0000256" key="1">
    <source>
        <dbReference type="SAM" id="MobiDB-lite"/>
    </source>
</evidence>
<comment type="caution">
    <text evidence="2">The sequence shown here is derived from an EMBL/GenBank/DDBJ whole genome shotgun (WGS) entry which is preliminary data.</text>
</comment>
<feature type="compositionally biased region" description="Polar residues" evidence="1">
    <location>
        <begin position="8"/>
        <end position="19"/>
    </location>
</feature>
<sequence length="78" mass="8572">MESFINGPFSSSHQQTQLVTPHGPASHYFVRRLQELPLPQALSSPDRTQPAGQRFALETPPAPPRSFDGTLPPPLRPS</sequence>
<feature type="region of interest" description="Disordered" evidence="1">
    <location>
        <begin position="1"/>
        <end position="23"/>
    </location>
</feature>
<proteinExistence type="predicted"/>
<name>A0A5B7CUD3_PORTR</name>
<evidence type="ECO:0000313" key="2">
    <source>
        <dbReference type="EMBL" id="MPC13080.1"/>
    </source>
</evidence>
<gene>
    <name evidence="2" type="ORF">E2C01_005799</name>
</gene>
<feature type="compositionally biased region" description="Polar residues" evidence="1">
    <location>
        <begin position="41"/>
        <end position="51"/>
    </location>
</feature>
<reference evidence="2 3" key="1">
    <citation type="submission" date="2019-05" db="EMBL/GenBank/DDBJ databases">
        <title>Another draft genome of Portunus trituberculatus and its Hox gene families provides insights of decapod evolution.</title>
        <authorList>
            <person name="Jeong J.-H."/>
            <person name="Song I."/>
            <person name="Kim S."/>
            <person name="Choi T."/>
            <person name="Kim D."/>
            <person name="Ryu S."/>
            <person name="Kim W."/>
        </authorList>
    </citation>
    <scope>NUCLEOTIDE SEQUENCE [LARGE SCALE GENOMIC DNA]</scope>
    <source>
        <tissue evidence="2">Muscle</tissue>
    </source>
</reference>
<dbReference type="Proteomes" id="UP000324222">
    <property type="component" value="Unassembled WGS sequence"/>
</dbReference>
<accession>A0A5B7CUD3</accession>
<keyword evidence="3" id="KW-1185">Reference proteome</keyword>
<protein>
    <submittedName>
        <fullName evidence="2">Uncharacterized protein</fullName>
    </submittedName>
</protein>
<dbReference type="AlphaFoldDB" id="A0A5B7CUD3"/>
<dbReference type="EMBL" id="VSRR010000256">
    <property type="protein sequence ID" value="MPC13080.1"/>
    <property type="molecule type" value="Genomic_DNA"/>
</dbReference>